<gene>
    <name evidence="1" type="ORF">BCR34DRAFT_318923</name>
</gene>
<reference evidence="1 2" key="1">
    <citation type="submission" date="2016-07" db="EMBL/GenBank/DDBJ databases">
        <title>Pervasive Adenine N6-methylation of Active Genes in Fungi.</title>
        <authorList>
            <consortium name="DOE Joint Genome Institute"/>
            <person name="Mondo S.J."/>
            <person name="Dannebaum R.O."/>
            <person name="Kuo R.C."/>
            <person name="Labutti K."/>
            <person name="Haridas S."/>
            <person name="Kuo A."/>
            <person name="Salamov A."/>
            <person name="Ahrendt S.R."/>
            <person name="Lipzen A."/>
            <person name="Sullivan W."/>
            <person name="Andreopoulos W.B."/>
            <person name="Clum A."/>
            <person name="Lindquist E."/>
            <person name="Daum C."/>
            <person name="Ramamoorthy G.K."/>
            <person name="Gryganskyi A."/>
            <person name="Culley D."/>
            <person name="Magnuson J.K."/>
            <person name="James T.Y."/>
            <person name="O'Malley M.A."/>
            <person name="Stajich J.E."/>
            <person name="Spatafora J.W."/>
            <person name="Visel A."/>
            <person name="Grigoriev I.V."/>
        </authorList>
    </citation>
    <scope>NUCLEOTIDE SEQUENCE [LARGE SCALE GENOMIC DNA]</scope>
    <source>
        <strain evidence="1 2">CBS 115471</strain>
    </source>
</reference>
<dbReference type="Proteomes" id="UP000193144">
    <property type="component" value="Unassembled WGS sequence"/>
</dbReference>
<organism evidence="1 2">
    <name type="scientific">Clohesyomyces aquaticus</name>
    <dbReference type="NCBI Taxonomy" id="1231657"/>
    <lineage>
        <taxon>Eukaryota</taxon>
        <taxon>Fungi</taxon>
        <taxon>Dikarya</taxon>
        <taxon>Ascomycota</taxon>
        <taxon>Pezizomycotina</taxon>
        <taxon>Dothideomycetes</taxon>
        <taxon>Pleosporomycetidae</taxon>
        <taxon>Pleosporales</taxon>
        <taxon>Lindgomycetaceae</taxon>
        <taxon>Clohesyomyces</taxon>
    </lineage>
</organism>
<evidence type="ECO:0000313" key="2">
    <source>
        <dbReference type="Proteomes" id="UP000193144"/>
    </source>
</evidence>
<protein>
    <submittedName>
        <fullName evidence="1">Uncharacterized protein</fullName>
    </submittedName>
</protein>
<dbReference type="EMBL" id="MCFA01000059">
    <property type="protein sequence ID" value="ORY11647.1"/>
    <property type="molecule type" value="Genomic_DNA"/>
</dbReference>
<name>A0A1Y1ZNQ9_9PLEO</name>
<accession>A0A1Y1ZNQ9</accession>
<comment type="caution">
    <text evidence="1">The sequence shown here is derived from an EMBL/GenBank/DDBJ whole genome shotgun (WGS) entry which is preliminary data.</text>
</comment>
<sequence>MFKLNFNPPEASTSDFSSYYPRGLLRTSARPFALNNPTIRLHRGLSVKSRRNFGLHIFCTHVDELFKCIVPPRPTNHNILQHGRHVIKRIGEGSILAQPSSTVYYHPNSLSFLGRPPLIVTSDRTQRMTDPKTQASSIITVASRGTSST</sequence>
<keyword evidence="2" id="KW-1185">Reference proteome</keyword>
<evidence type="ECO:0000313" key="1">
    <source>
        <dbReference type="EMBL" id="ORY11647.1"/>
    </source>
</evidence>
<proteinExistence type="predicted"/>
<dbReference type="AlphaFoldDB" id="A0A1Y1ZNQ9"/>